<protein>
    <recommendedName>
        <fullName evidence="5">TIGR03084 family protein</fullName>
    </recommendedName>
</protein>
<evidence type="ECO:0000259" key="1">
    <source>
        <dbReference type="Pfam" id="PF08608"/>
    </source>
</evidence>
<feature type="domain" description="tRNA wybutosine-synthesis" evidence="1">
    <location>
        <begin position="193"/>
        <end position="245"/>
    </location>
</feature>
<evidence type="ECO:0000313" key="4">
    <source>
        <dbReference type="Proteomes" id="UP000600080"/>
    </source>
</evidence>
<organism evidence="3 4">
    <name type="scientific">Streptomyces kronopolitis</name>
    <dbReference type="NCBI Taxonomy" id="1612435"/>
    <lineage>
        <taxon>Bacteria</taxon>
        <taxon>Bacillati</taxon>
        <taxon>Actinomycetota</taxon>
        <taxon>Actinomycetes</taxon>
        <taxon>Kitasatosporales</taxon>
        <taxon>Streptomycetaceae</taxon>
        <taxon>Streptomyces</taxon>
    </lineage>
</organism>
<name>A0ABQ2J9P0_9ACTN</name>
<dbReference type="NCBIfam" id="TIGR03083">
    <property type="entry name" value="maleylpyruvate isomerase family mycothiol-dependent enzyme"/>
    <property type="match status" value="1"/>
</dbReference>
<evidence type="ECO:0000313" key="3">
    <source>
        <dbReference type="EMBL" id="GGN42502.1"/>
    </source>
</evidence>
<comment type="caution">
    <text evidence="3">The sequence shown here is derived from an EMBL/GenBank/DDBJ whole genome shotgun (WGS) entry which is preliminary data.</text>
</comment>
<dbReference type="Pfam" id="PF11716">
    <property type="entry name" value="MDMPI_N"/>
    <property type="match status" value="1"/>
</dbReference>
<dbReference type="InterPro" id="IPR034660">
    <property type="entry name" value="DinB/YfiT-like"/>
</dbReference>
<dbReference type="SUPFAM" id="SSF109854">
    <property type="entry name" value="DinB/YfiT-like putative metalloenzymes"/>
    <property type="match status" value="1"/>
</dbReference>
<dbReference type="EMBL" id="BMND01000007">
    <property type="protein sequence ID" value="GGN42502.1"/>
    <property type="molecule type" value="Genomic_DNA"/>
</dbReference>
<proteinExistence type="predicted"/>
<dbReference type="InterPro" id="IPR013917">
    <property type="entry name" value="tRNA_wybutosine-synth"/>
</dbReference>
<dbReference type="InterPro" id="IPR017518">
    <property type="entry name" value="CHP03084"/>
</dbReference>
<sequence length="260" mass="27961">MAYMLNYDLAVPEVDDAGVLAALVAEGDDLDVLVTELHDWSLPTPAPGWTVAHQIAHLAWSDANALSALRAPDAFSAELGRAEAEGGGYADKAAAAGAVKPRSLLLDEWRAGRAELAAALLDTPWDHAFPWYMSKVTPALMVPLRLMETWAHGQDVFDAAGVAHRPTDRLQHVASLGVLGRALSFAAVGLPEPAAPFRVELTASDGQTWVWGPEAAAQRVQGSAMDFCLCVTRRRPWSETDLTATGEDAQKWLEVARVFL</sequence>
<accession>A0ABQ2J9P0</accession>
<dbReference type="Proteomes" id="UP000600080">
    <property type="component" value="Unassembled WGS sequence"/>
</dbReference>
<dbReference type="Pfam" id="PF08608">
    <property type="entry name" value="Wyosine_form"/>
    <property type="match status" value="1"/>
</dbReference>
<dbReference type="InterPro" id="IPR017517">
    <property type="entry name" value="Maleyloyr_isom"/>
</dbReference>
<evidence type="ECO:0000259" key="2">
    <source>
        <dbReference type="Pfam" id="PF11716"/>
    </source>
</evidence>
<dbReference type="Gene3D" id="1.20.120.450">
    <property type="entry name" value="dinb family like domain"/>
    <property type="match status" value="1"/>
</dbReference>
<gene>
    <name evidence="3" type="ORF">GCM10012285_22940</name>
</gene>
<evidence type="ECO:0008006" key="5">
    <source>
        <dbReference type="Google" id="ProtNLM"/>
    </source>
</evidence>
<dbReference type="NCBIfam" id="TIGR03084">
    <property type="entry name" value="TIGR03084 family metal-binding protein"/>
    <property type="match status" value="1"/>
</dbReference>
<keyword evidence="4" id="KW-1185">Reference proteome</keyword>
<reference evidence="4" key="1">
    <citation type="journal article" date="2019" name="Int. J. Syst. Evol. Microbiol.">
        <title>The Global Catalogue of Microorganisms (GCM) 10K type strain sequencing project: providing services to taxonomists for standard genome sequencing and annotation.</title>
        <authorList>
            <consortium name="The Broad Institute Genomics Platform"/>
            <consortium name="The Broad Institute Genome Sequencing Center for Infectious Disease"/>
            <person name="Wu L."/>
            <person name="Ma J."/>
        </authorList>
    </citation>
    <scope>NUCLEOTIDE SEQUENCE [LARGE SCALE GENOMIC DNA]</scope>
    <source>
        <strain evidence="4">CGMCC 4.7323</strain>
    </source>
</reference>
<feature type="domain" description="Mycothiol-dependent maleylpyruvate isomerase metal-binding" evidence="2">
    <location>
        <begin position="25"/>
        <end position="156"/>
    </location>
</feature>
<dbReference type="InterPro" id="IPR024344">
    <property type="entry name" value="MDMPI_metal-binding"/>
</dbReference>